<comment type="caution">
    <text evidence="2">The sequence shown here is derived from an EMBL/GenBank/DDBJ whole genome shotgun (WGS) entry which is preliminary data.</text>
</comment>
<evidence type="ECO:0000256" key="1">
    <source>
        <dbReference type="SAM" id="SignalP"/>
    </source>
</evidence>
<gene>
    <name evidence="2" type="ORF">DI603_00805</name>
</gene>
<protein>
    <submittedName>
        <fullName evidence="2">Uncharacterized protein</fullName>
    </submittedName>
</protein>
<keyword evidence="1" id="KW-0732">Signal</keyword>
<feature type="chain" id="PRO_5015865545" evidence="1">
    <location>
        <begin position="30"/>
        <end position="320"/>
    </location>
</feature>
<organism evidence="2 3">
    <name type="scientific">Roseateles depolymerans</name>
    <dbReference type="NCBI Taxonomy" id="76731"/>
    <lineage>
        <taxon>Bacteria</taxon>
        <taxon>Pseudomonadati</taxon>
        <taxon>Pseudomonadota</taxon>
        <taxon>Betaproteobacteria</taxon>
        <taxon>Burkholderiales</taxon>
        <taxon>Sphaerotilaceae</taxon>
        <taxon>Roseateles</taxon>
    </lineage>
</organism>
<name>A0A2W5E4Z1_9BURK</name>
<evidence type="ECO:0000313" key="3">
    <source>
        <dbReference type="Proteomes" id="UP000249633"/>
    </source>
</evidence>
<dbReference type="Proteomes" id="UP000249633">
    <property type="component" value="Unassembled WGS sequence"/>
</dbReference>
<evidence type="ECO:0000313" key="2">
    <source>
        <dbReference type="EMBL" id="PZP36537.1"/>
    </source>
</evidence>
<reference evidence="2 3" key="1">
    <citation type="submission" date="2017-08" db="EMBL/GenBank/DDBJ databases">
        <title>Infants hospitalized years apart are colonized by the same room-sourced microbial strains.</title>
        <authorList>
            <person name="Brooks B."/>
            <person name="Olm M.R."/>
            <person name="Firek B.A."/>
            <person name="Baker R."/>
            <person name="Thomas B.C."/>
            <person name="Morowitz M.J."/>
            <person name="Banfield J.F."/>
        </authorList>
    </citation>
    <scope>NUCLEOTIDE SEQUENCE [LARGE SCALE GENOMIC DNA]</scope>
    <source>
        <strain evidence="2">S2_012_000_R2_81</strain>
    </source>
</reference>
<dbReference type="EMBL" id="QFOD01000001">
    <property type="protein sequence ID" value="PZP36537.1"/>
    <property type="molecule type" value="Genomic_DNA"/>
</dbReference>
<sequence>MRRRQHLQHLTLSLAALLAPALASLPARADRDDDGEFLILQARYGTEHRHVDVTERLREVARRDRRVRVTNDLFGIDPDPGRDKLLRIYARDRQGRELRFDIREDDWLDGAQFVGWAGGRWGEPGWQGDWQAGRPGDARDDGRDDGAFVILYATWGLPSREVDVTPQLRELARRDQRFKVEVERFDADPAPGRTKRLHIVARDRHGAERSFDYPEYSWVDGAQFIGWSRGDWGRGGDGPPRGRGLLIESARYGADGRWMDVTGRLRALARDGRVELEVSNELLGGDPAPGRRKMLSVSYRWGGEPSRTVQVSERDWLRLP</sequence>
<dbReference type="AlphaFoldDB" id="A0A2W5E4Z1"/>
<proteinExistence type="predicted"/>
<accession>A0A2W5E4Z1</accession>
<feature type="signal peptide" evidence="1">
    <location>
        <begin position="1"/>
        <end position="29"/>
    </location>
</feature>